<evidence type="ECO:0000313" key="2">
    <source>
        <dbReference type="Proteomes" id="UP001159427"/>
    </source>
</evidence>
<accession>A0ABN8QNV7</accession>
<evidence type="ECO:0000313" key="1">
    <source>
        <dbReference type="EMBL" id="CAH3166202.1"/>
    </source>
</evidence>
<comment type="caution">
    <text evidence="1">The sequence shown here is derived from an EMBL/GenBank/DDBJ whole genome shotgun (WGS) entry which is preliminary data.</text>
</comment>
<gene>
    <name evidence="1" type="ORF">PEVE_00005591</name>
</gene>
<dbReference type="Proteomes" id="UP001159427">
    <property type="component" value="Unassembled WGS sequence"/>
</dbReference>
<keyword evidence="2" id="KW-1185">Reference proteome</keyword>
<feature type="non-terminal residue" evidence="1">
    <location>
        <position position="545"/>
    </location>
</feature>
<feature type="non-terminal residue" evidence="1">
    <location>
        <position position="1"/>
    </location>
</feature>
<organism evidence="1 2">
    <name type="scientific">Porites evermanni</name>
    <dbReference type="NCBI Taxonomy" id="104178"/>
    <lineage>
        <taxon>Eukaryota</taxon>
        <taxon>Metazoa</taxon>
        <taxon>Cnidaria</taxon>
        <taxon>Anthozoa</taxon>
        <taxon>Hexacorallia</taxon>
        <taxon>Scleractinia</taxon>
        <taxon>Fungiina</taxon>
        <taxon>Poritidae</taxon>
        <taxon>Porites</taxon>
    </lineage>
</organism>
<reference evidence="1 2" key="1">
    <citation type="submission" date="2022-05" db="EMBL/GenBank/DDBJ databases">
        <authorList>
            <consortium name="Genoscope - CEA"/>
            <person name="William W."/>
        </authorList>
    </citation>
    <scope>NUCLEOTIDE SEQUENCE [LARGE SCALE GENOMIC DNA]</scope>
</reference>
<proteinExistence type="predicted"/>
<protein>
    <submittedName>
        <fullName evidence="1">Uncharacterized protein</fullName>
    </submittedName>
</protein>
<name>A0ABN8QNV7_9CNID</name>
<sequence length="545" mass="62119">LPSSDYPASAGYVSPGVILMVNDMKEVELKGRDKFVATDVTVSVTCKPKHIYPSSATNWANDLVACRYRFCNEHEVPSTSESKNNITIRDSLFQFELMTIKEDYEKVVEGGDHLSRELLRVEVLLKRVNVCLMETAEDLKQESVIGKMFADLSLLADQLKDIDNKLKSQTWKDLHSSYLKAKSMCQEIRREIVCIGIPQHRPLDIQSSDAGPGVSTHEQMSQLRMAEYFMINNLDLQCRLHYAPYDSSTHIVERVMRSLNECLGDGRAIPVPSTSLVDSEGKFKMTALTNEEIQRIHKEDQVRISKDCAEQVKKRFNGKSCMGTSIHANTPWYQEYQCFFFDEWYMTKCASASSKSVLEQCAGKEYYKFVKNFFEDHYMLYDNGFEGIRSGCQEKQGVLCDFHKYTEKKDVLACVWSGIPVTRVQPPVPDCSFTDVFHYALPNDISCGNITEKFGLKKEHVMDISQRAVDDFSPRKQLERLINSCGDPDFIVHDDVSNDCSTDSVHAIIDKNETLSKMLAEVDNFVPKYAGEDLRETVVAEIKRR</sequence>
<dbReference type="EMBL" id="CALNXI010001357">
    <property type="protein sequence ID" value="CAH3166202.1"/>
    <property type="molecule type" value="Genomic_DNA"/>
</dbReference>